<reference evidence="1 2" key="1">
    <citation type="submission" date="2020-07" db="EMBL/GenBank/DDBJ databases">
        <title>Sequencing the genomes of 1000 actinobacteria strains.</title>
        <authorList>
            <person name="Klenk H.-P."/>
        </authorList>
    </citation>
    <scope>NUCLEOTIDE SEQUENCE [LARGE SCALE GENOMIC DNA]</scope>
    <source>
        <strain evidence="1 2">DSM 45876</strain>
    </source>
</reference>
<dbReference type="EMBL" id="JACCHK010000001">
    <property type="protein sequence ID" value="NYH44763.1"/>
    <property type="molecule type" value="Genomic_DNA"/>
</dbReference>
<sequence>MTLSVEPQALVSFARQLDRAAIDVWAMRNYLNRHADVATGGEQIEIAKAAHEQAVEVINGTLNRLACLLENSAPELRAAAGYYRKTDLANADRLDRTLPPAGDRCITALELELANNPCVPANFVDVRDVRGHLDIPGDPDKPANSLGWMDYISPASWLNEVFNHVFGFDPIGRLQSQVSGDWEALAKMAPVVDDIGGALHDLAYNVQSGTTTLRPLWHGVAGDGAFRYFTTIANATADLHTPLSAISTAYREMADAVWSAGEALGGVVKSLIDAAIITGLAAAAGTATSATGVGALVGYGVAAAEVANMFRLWAEATKLCQQIAAAVLAFRAILTRELSGLDAVALPALPAGGRYDHPLVDAKA</sequence>
<dbReference type="InterPro" id="IPR022536">
    <property type="entry name" value="EspC"/>
</dbReference>
<name>A0A7Y9X4H4_9ACTN</name>
<dbReference type="AlphaFoldDB" id="A0A7Y9X4H4"/>
<accession>A0A7Y9X4H4</accession>
<evidence type="ECO:0000313" key="1">
    <source>
        <dbReference type="EMBL" id="NYH44763.1"/>
    </source>
</evidence>
<protein>
    <submittedName>
        <fullName evidence="1">Uncharacterized protein YukE</fullName>
    </submittedName>
</protein>
<organism evidence="1 2">
    <name type="scientific">Micromonospora jinlongensis</name>
    <dbReference type="NCBI Taxonomy" id="1287877"/>
    <lineage>
        <taxon>Bacteria</taxon>
        <taxon>Bacillati</taxon>
        <taxon>Actinomycetota</taxon>
        <taxon>Actinomycetes</taxon>
        <taxon>Micromonosporales</taxon>
        <taxon>Micromonosporaceae</taxon>
        <taxon>Micromonospora</taxon>
    </lineage>
</organism>
<proteinExistence type="predicted"/>
<keyword evidence="2" id="KW-1185">Reference proteome</keyword>
<evidence type="ECO:0000313" key="2">
    <source>
        <dbReference type="Proteomes" id="UP000523545"/>
    </source>
</evidence>
<dbReference type="GO" id="GO:0009306">
    <property type="term" value="P:protein secretion"/>
    <property type="evidence" value="ECO:0007669"/>
    <property type="project" value="InterPro"/>
</dbReference>
<dbReference type="Pfam" id="PF10824">
    <property type="entry name" value="T7SS_ESX_EspC"/>
    <property type="match status" value="1"/>
</dbReference>
<dbReference type="SUPFAM" id="SSF140453">
    <property type="entry name" value="EsxAB dimer-like"/>
    <property type="match status" value="1"/>
</dbReference>
<dbReference type="InterPro" id="IPR036689">
    <property type="entry name" value="ESAT-6-like_sf"/>
</dbReference>
<dbReference type="Proteomes" id="UP000523545">
    <property type="component" value="Unassembled WGS sequence"/>
</dbReference>
<dbReference type="RefSeq" id="WP_179781991.1">
    <property type="nucleotide sequence ID" value="NZ_JACCHK010000001.1"/>
</dbReference>
<comment type="caution">
    <text evidence="1">The sequence shown here is derived from an EMBL/GenBank/DDBJ whole genome shotgun (WGS) entry which is preliminary data.</text>
</comment>
<gene>
    <name evidence="1" type="ORF">HNR22_004490</name>
</gene>